<evidence type="ECO:0000313" key="1">
    <source>
        <dbReference type="EMBL" id="RIO45042.1"/>
    </source>
</evidence>
<reference evidence="1 2" key="1">
    <citation type="journal article" date="2016" name="Front. Microbiol.">
        <title>Comprehensive Phylogenetic Analysis of Bovine Non-aureus Staphylococci Species Based on Whole-Genome Sequencing.</title>
        <authorList>
            <person name="Naushad S."/>
            <person name="Barkema H.W."/>
            <person name="Luby C."/>
            <person name="Condas L.A."/>
            <person name="Nobrega D.B."/>
            <person name="Carson D.A."/>
            <person name="De Buck J."/>
        </authorList>
    </citation>
    <scope>NUCLEOTIDE SEQUENCE [LARGE SCALE GENOMIC DNA]</scope>
    <source>
        <strain evidence="1 2">SNUC 5959</strain>
    </source>
</reference>
<dbReference type="AlphaFoldDB" id="A0A418JHY9"/>
<organism evidence="1 2">
    <name type="scientific">Staphylococcus hyicus</name>
    <dbReference type="NCBI Taxonomy" id="1284"/>
    <lineage>
        <taxon>Bacteria</taxon>
        <taxon>Bacillati</taxon>
        <taxon>Bacillota</taxon>
        <taxon>Bacilli</taxon>
        <taxon>Bacillales</taxon>
        <taxon>Staphylococcaceae</taxon>
        <taxon>Staphylococcus</taxon>
    </lineage>
</organism>
<protein>
    <submittedName>
        <fullName evidence="1">Uncharacterized protein</fullName>
    </submittedName>
</protein>
<dbReference type="Proteomes" id="UP000285625">
    <property type="component" value="Unassembled WGS sequence"/>
</dbReference>
<sequence>MNQELLSGVYTLAGGVLLYSVKEVVRFFVDSNLQRKRINLDKIYPIYLECFKKAKMMIGARIIPVDQKEFLDFFDVDVYKGLDKVSQKAYRDIIAFRQITNLSNRVKIMEDFKTDFNNEFSINQIFFQKPFVNETIDIVSKYEKDITYLKNIINNLDDEKECIRVDSFITTEYQRKIDEYNSYLDNFHEEFRKRFKVDRMTIIEKIKLRLHQNAINRLGDE</sequence>
<comment type="caution">
    <text evidence="1">The sequence shown here is derived from an EMBL/GenBank/DDBJ whole genome shotgun (WGS) entry which is preliminary data.</text>
</comment>
<proteinExistence type="predicted"/>
<dbReference type="EMBL" id="QXVO01000024">
    <property type="protein sequence ID" value="RIO45042.1"/>
    <property type="molecule type" value="Genomic_DNA"/>
</dbReference>
<evidence type="ECO:0000313" key="2">
    <source>
        <dbReference type="Proteomes" id="UP000285625"/>
    </source>
</evidence>
<name>A0A418JHY9_STAHY</name>
<gene>
    <name evidence="1" type="ORF">BUZ57_08280</name>
</gene>
<accession>A0A418JHY9</accession>
<dbReference type="RefSeq" id="WP_119635597.1">
    <property type="nucleotide sequence ID" value="NZ_QXVO01000024.1"/>
</dbReference>